<dbReference type="Proteomes" id="UP000309872">
    <property type="component" value="Unassembled WGS sequence"/>
</dbReference>
<organism evidence="2 3">
    <name type="scientific">Sphingobacterium alkalisoli</name>
    <dbReference type="NCBI Taxonomy" id="1874115"/>
    <lineage>
        <taxon>Bacteria</taxon>
        <taxon>Pseudomonadati</taxon>
        <taxon>Bacteroidota</taxon>
        <taxon>Sphingobacteriia</taxon>
        <taxon>Sphingobacteriales</taxon>
        <taxon>Sphingobacteriaceae</taxon>
        <taxon>Sphingobacterium</taxon>
    </lineage>
</organism>
<keyword evidence="3" id="KW-1185">Reference proteome</keyword>
<sequence>MNKFIKTQFLAIAAVVTILGFSAFKMVDRGTKTLLAPVTIYFHGDSTDPSEVQDESFWTDQPNGQPCNTGTNNACAMIVEDSDLIPNPADPSERELNPTAFQLGAQETTSGNYVPTKTGGSSSTPLNSQNRN</sequence>
<evidence type="ECO:0000313" key="3">
    <source>
        <dbReference type="Proteomes" id="UP000309872"/>
    </source>
</evidence>
<dbReference type="AlphaFoldDB" id="A0A4U0H4D7"/>
<feature type="region of interest" description="Disordered" evidence="1">
    <location>
        <begin position="46"/>
        <end position="70"/>
    </location>
</feature>
<evidence type="ECO:0000313" key="2">
    <source>
        <dbReference type="EMBL" id="TJY66545.1"/>
    </source>
</evidence>
<dbReference type="EMBL" id="SUKA01000002">
    <property type="protein sequence ID" value="TJY66545.1"/>
    <property type="molecule type" value="Genomic_DNA"/>
</dbReference>
<name>A0A4U0H4D7_9SPHI</name>
<evidence type="ECO:0000256" key="1">
    <source>
        <dbReference type="SAM" id="MobiDB-lite"/>
    </source>
</evidence>
<proteinExistence type="predicted"/>
<accession>A0A4U0H4D7</accession>
<comment type="caution">
    <text evidence="2">The sequence shown here is derived from an EMBL/GenBank/DDBJ whole genome shotgun (WGS) entry which is preliminary data.</text>
</comment>
<protein>
    <submittedName>
        <fullName evidence="2">Uncharacterized protein</fullName>
    </submittedName>
</protein>
<dbReference type="OrthoDB" id="711272at2"/>
<dbReference type="RefSeq" id="WP_136819894.1">
    <property type="nucleotide sequence ID" value="NZ_BMJX01000002.1"/>
</dbReference>
<feature type="region of interest" description="Disordered" evidence="1">
    <location>
        <begin position="83"/>
        <end position="132"/>
    </location>
</feature>
<feature type="compositionally biased region" description="Polar residues" evidence="1">
    <location>
        <begin position="56"/>
        <end position="70"/>
    </location>
</feature>
<feature type="compositionally biased region" description="Polar residues" evidence="1">
    <location>
        <begin position="105"/>
        <end position="132"/>
    </location>
</feature>
<reference evidence="2 3" key="1">
    <citation type="submission" date="2019-04" db="EMBL/GenBank/DDBJ databases">
        <title>Sphingobacterium olei sp. nov., isolated from oil-contaminated soil.</title>
        <authorList>
            <person name="Liu B."/>
        </authorList>
    </citation>
    <scope>NUCLEOTIDE SEQUENCE [LARGE SCALE GENOMIC DNA]</scope>
    <source>
        <strain evidence="2 3">Y3L14</strain>
    </source>
</reference>
<gene>
    <name evidence="2" type="ORF">FAZ19_06375</name>
</gene>